<name>A0A164ZTF8_9AGAM</name>
<dbReference type="GO" id="GO:0008622">
    <property type="term" value="C:epsilon DNA polymerase complex"/>
    <property type="evidence" value="ECO:0007669"/>
    <property type="project" value="UniProtKB-UniRule"/>
</dbReference>
<keyword evidence="4 6" id="KW-0238">DNA-binding</keyword>
<feature type="domain" description="DNA polymerase alpha/delta/epsilon subunit B" evidence="7">
    <location>
        <begin position="295"/>
        <end position="503"/>
    </location>
</feature>
<organism evidence="8 9">
    <name type="scientific">Sistotremastrum niveocremeum HHB9708</name>
    <dbReference type="NCBI Taxonomy" id="1314777"/>
    <lineage>
        <taxon>Eukaryota</taxon>
        <taxon>Fungi</taxon>
        <taxon>Dikarya</taxon>
        <taxon>Basidiomycota</taxon>
        <taxon>Agaricomycotina</taxon>
        <taxon>Agaricomycetes</taxon>
        <taxon>Sistotremastrales</taxon>
        <taxon>Sistotremastraceae</taxon>
        <taxon>Sertulicium</taxon>
        <taxon>Sertulicium niveocremeum</taxon>
    </lineage>
</organism>
<evidence type="ECO:0000313" key="9">
    <source>
        <dbReference type="Proteomes" id="UP000076722"/>
    </source>
</evidence>
<dbReference type="Pfam" id="PF04042">
    <property type="entry name" value="DNA_pol_E_B"/>
    <property type="match status" value="1"/>
</dbReference>
<reference evidence="8 9" key="1">
    <citation type="journal article" date="2016" name="Mol. Biol. Evol.">
        <title>Comparative Genomics of Early-Diverging Mushroom-Forming Fungi Provides Insights into the Origins of Lignocellulose Decay Capabilities.</title>
        <authorList>
            <person name="Nagy L.G."/>
            <person name="Riley R."/>
            <person name="Tritt A."/>
            <person name="Adam C."/>
            <person name="Daum C."/>
            <person name="Floudas D."/>
            <person name="Sun H."/>
            <person name="Yadav J.S."/>
            <person name="Pangilinan J."/>
            <person name="Larsson K.H."/>
            <person name="Matsuura K."/>
            <person name="Barry K."/>
            <person name="Labutti K."/>
            <person name="Kuo R."/>
            <person name="Ohm R.A."/>
            <person name="Bhattacharya S.S."/>
            <person name="Shirouzu T."/>
            <person name="Yoshinaga Y."/>
            <person name="Martin F.M."/>
            <person name="Grigoriev I.V."/>
            <person name="Hibbett D.S."/>
        </authorList>
    </citation>
    <scope>NUCLEOTIDE SEQUENCE [LARGE SCALE GENOMIC DNA]</scope>
    <source>
        <strain evidence="8 9">HHB9708</strain>
    </source>
</reference>
<dbReference type="PANTHER" id="PTHR12708:SF0">
    <property type="entry name" value="DNA POLYMERASE EPSILON SUBUNIT 2"/>
    <property type="match status" value="1"/>
</dbReference>
<dbReference type="InterPro" id="IPR007185">
    <property type="entry name" value="DNA_pol_a/d/e_bsu"/>
</dbReference>
<dbReference type="AlphaFoldDB" id="A0A164ZTF8"/>
<accession>A0A164ZTF8</accession>
<dbReference type="Proteomes" id="UP000076722">
    <property type="component" value="Unassembled WGS sequence"/>
</dbReference>
<dbReference type="STRING" id="1314777.A0A164ZTF8"/>
<proteinExistence type="inferred from homology"/>
<dbReference type="EMBL" id="KV419396">
    <property type="protein sequence ID" value="KZS98045.1"/>
    <property type="molecule type" value="Genomic_DNA"/>
</dbReference>
<dbReference type="InterPro" id="IPR016266">
    <property type="entry name" value="POLE2"/>
</dbReference>
<evidence type="ECO:0000313" key="8">
    <source>
        <dbReference type="EMBL" id="KZS98045.1"/>
    </source>
</evidence>
<evidence type="ECO:0000256" key="3">
    <source>
        <dbReference type="ARBA" id="ARBA00022705"/>
    </source>
</evidence>
<dbReference type="GO" id="GO:0042276">
    <property type="term" value="P:error-prone translesion synthesis"/>
    <property type="evidence" value="ECO:0007669"/>
    <property type="project" value="TreeGrafter"/>
</dbReference>
<evidence type="ECO:0000256" key="5">
    <source>
        <dbReference type="ARBA" id="ARBA00023242"/>
    </source>
</evidence>
<protein>
    <recommendedName>
        <fullName evidence="6">DNA polymerase epsilon subunit</fullName>
    </recommendedName>
    <alternativeName>
        <fullName evidence="6">DNA polymerase II subunit 2</fullName>
    </alternativeName>
</protein>
<keyword evidence="3 6" id="KW-0235">DNA replication</keyword>
<evidence type="ECO:0000259" key="7">
    <source>
        <dbReference type="Pfam" id="PF04042"/>
    </source>
</evidence>
<dbReference type="GO" id="GO:0003677">
    <property type="term" value="F:DNA binding"/>
    <property type="evidence" value="ECO:0007669"/>
    <property type="project" value="UniProtKB-UniRule"/>
</dbReference>
<evidence type="ECO:0000256" key="2">
    <source>
        <dbReference type="ARBA" id="ARBA00009560"/>
    </source>
</evidence>
<comment type="similarity">
    <text evidence="2 6">Belongs to the DNA polymerase epsilon subunit B family.</text>
</comment>
<keyword evidence="5 6" id="KW-0539">Nucleus</keyword>
<evidence type="ECO:0000256" key="6">
    <source>
        <dbReference type="PIRNR" id="PIRNR000799"/>
    </source>
</evidence>
<sequence length="545" mass="61403">MSTQRQRAIIKGFRQQNFSLGPDALSLLESICDQHEIDDENIEASVQYFVDGYAKQDDATMKVSMAILQRVYDDFQTSQEGSANDGESSLDPDTHLHFIDAFDMPAWHWSPEKSGFEKISKRPTISGTADSRISAIRNRLHVIRQTILRSEHFTVSTIPSRDGAKLLELRSTKDLLGRADQDFLLFGMLFHSNAGTLCLEDLDGKVELDMSVLDELGGPGEGFFTEGCFALVEGTYTDEETFIVKVLGHPPCERRDAARSVHGHIDFIGKGSTTISEDLNYTRSLRIEHSSLSFFVFSDVWLDDERTFDGLRRVFESCIANAFVPKVFVFCGNFSSKGVVRSNGKSIMKYQESFDRLADLLASFELITRTSRFLFVPGPLDLIESPSSILPRRPLMPAFTSRLRSKLPHVVIGSNPCRIMFCGQEVVIFRDDLIARMIRSSILKPTHGNEADLKKFLVQTIIDQCHLSPLALQVQPTLWELDHSLRLYPMPTALVLADKYEQYELTYEGCHVFNPGSFLGNVFGFSTYFPATARSQFSELGMEED</sequence>
<gene>
    <name evidence="8" type="ORF">SISNIDRAFT_436868</name>
</gene>
<comment type="function">
    <text evidence="6">Participates in DNA repair and in chromosomal DNA replication.</text>
</comment>
<evidence type="ECO:0000256" key="1">
    <source>
        <dbReference type="ARBA" id="ARBA00004123"/>
    </source>
</evidence>
<dbReference type="OrthoDB" id="10254730at2759"/>
<dbReference type="PANTHER" id="PTHR12708">
    <property type="entry name" value="DNA POLYMERASE EPSILON SUBUNIT B"/>
    <property type="match status" value="1"/>
</dbReference>
<evidence type="ECO:0000256" key="4">
    <source>
        <dbReference type="ARBA" id="ARBA00023125"/>
    </source>
</evidence>
<dbReference type="PIRSF" id="PIRSF000799">
    <property type="entry name" value="DNA_pol_eps_2"/>
    <property type="match status" value="1"/>
</dbReference>
<comment type="subcellular location">
    <subcellularLocation>
        <location evidence="1 6">Nucleus</location>
    </subcellularLocation>
</comment>
<dbReference type="GO" id="GO:0006261">
    <property type="term" value="P:DNA-templated DNA replication"/>
    <property type="evidence" value="ECO:0007669"/>
    <property type="project" value="InterPro"/>
</dbReference>
<keyword evidence="9" id="KW-1185">Reference proteome</keyword>